<feature type="transmembrane region" description="Helical" evidence="5">
    <location>
        <begin position="74"/>
        <end position="96"/>
    </location>
</feature>
<evidence type="ECO:0000256" key="5">
    <source>
        <dbReference type="SAM" id="Phobius"/>
    </source>
</evidence>
<evidence type="ECO:0000256" key="2">
    <source>
        <dbReference type="ARBA" id="ARBA00022692"/>
    </source>
</evidence>
<proteinExistence type="predicted"/>
<evidence type="ECO:0000313" key="8">
    <source>
        <dbReference type="Proteomes" id="UP000323653"/>
    </source>
</evidence>
<evidence type="ECO:0000256" key="3">
    <source>
        <dbReference type="ARBA" id="ARBA00022989"/>
    </source>
</evidence>
<sequence length="165" mass="19601">MLLSLHYFVKETILKTVDFFYPIFRKFMPLQTYRYAACGGSNTALNILIYFISYNFVLKKQIVHLPFIAISPHIAAFLIAFFITMPIGFYLNMFVVFKGSYLRRRIQFIRYFMVVMACVVLNYLFLKLFVEQFGWYPTPSAILTTVIIIGFSYLSQRYFSFRVRK</sequence>
<evidence type="ECO:0000256" key="1">
    <source>
        <dbReference type="ARBA" id="ARBA00004141"/>
    </source>
</evidence>
<protein>
    <submittedName>
        <fullName evidence="7">GtrA family protein</fullName>
    </submittedName>
</protein>
<dbReference type="GO" id="GO:0000271">
    <property type="term" value="P:polysaccharide biosynthetic process"/>
    <property type="evidence" value="ECO:0007669"/>
    <property type="project" value="InterPro"/>
</dbReference>
<name>A0A5C0VPJ8_9SPHI</name>
<reference evidence="7 8" key="1">
    <citation type="submission" date="2019-08" db="EMBL/GenBank/DDBJ databases">
        <title>Pedobacter sp. nov., isolated from Han river, South Korea.</title>
        <authorList>
            <person name="Lee D.-H."/>
            <person name="Kim Y.-S."/>
            <person name="Hwang E.-M."/>
            <person name="Le Tran T.C."/>
            <person name="Cha C.-J."/>
        </authorList>
    </citation>
    <scope>NUCLEOTIDE SEQUENCE [LARGE SCALE GENOMIC DNA]</scope>
    <source>
        <strain evidence="7 8">CJ43</strain>
    </source>
</reference>
<feature type="transmembrane region" description="Helical" evidence="5">
    <location>
        <begin position="108"/>
        <end position="130"/>
    </location>
</feature>
<dbReference type="GO" id="GO:0016020">
    <property type="term" value="C:membrane"/>
    <property type="evidence" value="ECO:0007669"/>
    <property type="project" value="UniProtKB-SubCell"/>
</dbReference>
<keyword evidence="8" id="KW-1185">Reference proteome</keyword>
<dbReference type="EMBL" id="CP043329">
    <property type="protein sequence ID" value="QEK53280.1"/>
    <property type="molecule type" value="Genomic_DNA"/>
</dbReference>
<feature type="transmembrane region" description="Helical" evidence="5">
    <location>
        <begin position="136"/>
        <end position="155"/>
    </location>
</feature>
<evidence type="ECO:0000313" key="7">
    <source>
        <dbReference type="EMBL" id="QEK53280.1"/>
    </source>
</evidence>
<dbReference type="KEGG" id="pej:FYC62_08460"/>
<evidence type="ECO:0000256" key="4">
    <source>
        <dbReference type="ARBA" id="ARBA00023136"/>
    </source>
</evidence>
<evidence type="ECO:0000259" key="6">
    <source>
        <dbReference type="Pfam" id="PF04138"/>
    </source>
</evidence>
<gene>
    <name evidence="7" type="ORF">FYC62_08460</name>
</gene>
<keyword evidence="4 5" id="KW-0472">Membrane</keyword>
<feature type="transmembrane region" description="Helical" evidence="5">
    <location>
        <begin position="35"/>
        <end position="54"/>
    </location>
</feature>
<keyword evidence="2 5" id="KW-0812">Transmembrane</keyword>
<accession>A0A5C0VPJ8</accession>
<feature type="domain" description="GtrA/DPMS transmembrane" evidence="6">
    <location>
        <begin position="34"/>
        <end position="161"/>
    </location>
</feature>
<keyword evidence="3 5" id="KW-1133">Transmembrane helix</keyword>
<dbReference type="Pfam" id="PF04138">
    <property type="entry name" value="GtrA_DPMS_TM"/>
    <property type="match status" value="1"/>
</dbReference>
<dbReference type="AlphaFoldDB" id="A0A5C0VPJ8"/>
<dbReference type="InterPro" id="IPR007267">
    <property type="entry name" value="GtrA_DPMS_TM"/>
</dbReference>
<organism evidence="7 8">
    <name type="scientific">Pedobacter aquae</name>
    <dbReference type="NCBI Taxonomy" id="2605747"/>
    <lineage>
        <taxon>Bacteria</taxon>
        <taxon>Pseudomonadati</taxon>
        <taxon>Bacteroidota</taxon>
        <taxon>Sphingobacteriia</taxon>
        <taxon>Sphingobacteriales</taxon>
        <taxon>Sphingobacteriaceae</taxon>
        <taxon>Pedobacter</taxon>
    </lineage>
</organism>
<dbReference type="Proteomes" id="UP000323653">
    <property type="component" value="Chromosome"/>
</dbReference>
<comment type="subcellular location">
    <subcellularLocation>
        <location evidence="1">Membrane</location>
        <topology evidence="1">Multi-pass membrane protein</topology>
    </subcellularLocation>
</comment>